<keyword evidence="5" id="KW-0464">Manganese</keyword>
<dbReference type="InterPro" id="IPR000994">
    <property type="entry name" value="Pept_M24"/>
</dbReference>
<dbReference type="SMART" id="SM01011">
    <property type="entry name" value="AMP_N"/>
    <property type="match status" value="1"/>
</dbReference>
<dbReference type="GO" id="GO:0070006">
    <property type="term" value="F:metalloaminopeptidase activity"/>
    <property type="evidence" value="ECO:0007669"/>
    <property type="project" value="InterPro"/>
</dbReference>
<evidence type="ECO:0000256" key="1">
    <source>
        <dbReference type="ARBA" id="ARBA00001936"/>
    </source>
</evidence>
<accession>B3NWG4</accession>
<sequence>MNVLRRLDRLIAPTARRSAAISTSFWPHRRMTQSITSSPGSPSTNSTVNADEVRGVAQILRQQKGNLGQPTSVSHPHLIQPHELVPGVELAEFEKRRSQLMQNIRAYARSFGGEFNGHSSPCHMLVLGAASKKYMSGKIPYVFRQNSDFYYLTGCLEPDAVLLLTIDDAQNVQSVLFMRPKDPHAELWDGPRTGSELAVPLFGVTEAHPLSQLKAVLASRAGALKPHIWFDQKSSDLPSLVEDMLRLSSDQQRPLLPAYTFLEAMRLLKSRAEMQLMRRTCDIAARSFNEVMADSRPGQSEHHLFAAIDYKCRMRNASYLAYPPVVAAGQNATVIHYVANSQVLGPQDLVLMDAGCEYGGYTSDITRTWPASGHFTEPQRTLYDMLHQLQGEIIGTVMKPGGETLDQLFETTCYKLGKYLQEIGLVGKSVSGYKELASQGYRFCPHHVSHYLGMDVHDTPHVPRNTRIVPGMVFTVEPGIYIGQDCGDVPPEFRGIGIRIEDDLLVNEHGHVEVLTEACVKDPRALEELCQQQQRNHGASSADVL</sequence>
<gene>
    <name evidence="7" type="primary">Dere\GG18008</name>
    <name evidence="7" type="synonym">dere_GLEANR_2887</name>
    <name evidence="7" type="synonym">GG18008</name>
    <name evidence="7" type="ORF">Dere_GG18008</name>
</gene>
<dbReference type="InterPro" id="IPR029149">
    <property type="entry name" value="Creatin/AminoP/Spt16_N"/>
</dbReference>
<dbReference type="GO" id="GO:0005739">
    <property type="term" value="C:mitochondrion"/>
    <property type="evidence" value="ECO:0007669"/>
    <property type="project" value="TreeGrafter"/>
</dbReference>
<dbReference type="eggNOG" id="KOG2414">
    <property type="taxonomic scope" value="Eukaryota"/>
</dbReference>
<dbReference type="Proteomes" id="UP000008711">
    <property type="component" value="Unassembled WGS sequence"/>
</dbReference>
<dbReference type="PANTHER" id="PTHR43226:SF4">
    <property type="entry name" value="XAA-PRO AMINOPEPTIDASE 3"/>
    <property type="match status" value="1"/>
</dbReference>
<reference evidence="7 8" key="2">
    <citation type="journal article" date="2008" name="Bioinformatics">
        <title>Assembly reconciliation.</title>
        <authorList>
            <person name="Zimin A.V."/>
            <person name="Smith D.R."/>
            <person name="Sutton G."/>
            <person name="Yorke J.A."/>
        </authorList>
    </citation>
    <scope>NUCLEOTIDE SEQUENCE [LARGE SCALE GENOMIC DNA]</scope>
    <source>
        <strain evidence="7 8">TSC#14021-0224.01</strain>
    </source>
</reference>
<evidence type="ECO:0000256" key="5">
    <source>
        <dbReference type="ARBA" id="ARBA00023211"/>
    </source>
</evidence>
<comment type="similarity">
    <text evidence="2">Belongs to the peptidase M24B family.</text>
</comment>
<dbReference type="KEGG" id="der:6550376"/>
<dbReference type="InterPro" id="IPR007865">
    <property type="entry name" value="Aminopep_P_N"/>
</dbReference>
<evidence type="ECO:0000259" key="6">
    <source>
        <dbReference type="SMART" id="SM01011"/>
    </source>
</evidence>
<name>B3NWG4_DROER</name>
<dbReference type="Pfam" id="PF05195">
    <property type="entry name" value="AMP_N"/>
    <property type="match status" value="1"/>
</dbReference>
<dbReference type="PRINTS" id="PR00599">
    <property type="entry name" value="MAPEPTIDASE"/>
</dbReference>
<evidence type="ECO:0000313" key="7">
    <source>
        <dbReference type="EMBL" id="EDV46784.1"/>
    </source>
</evidence>
<dbReference type="Gene3D" id="3.90.230.10">
    <property type="entry name" value="Creatinase/methionine aminopeptidase superfamily"/>
    <property type="match status" value="1"/>
</dbReference>
<dbReference type="InterPro" id="IPR036005">
    <property type="entry name" value="Creatinase/aminopeptidase-like"/>
</dbReference>
<protein>
    <recommendedName>
        <fullName evidence="6">Aminopeptidase P N-terminal domain-containing protein</fullName>
    </recommendedName>
</protein>
<comment type="cofactor">
    <cofactor evidence="1">
        <name>Mn(2+)</name>
        <dbReference type="ChEBI" id="CHEBI:29035"/>
    </cofactor>
</comment>
<dbReference type="Gene3D" id="3.40.350.10">
    <property type="entry name" value="Creatinase/prolidase N-terminal domain"/>
    <property type="match status" value="1"/>
</dbReference>
<dbReference type="GO" id="GO:0030145">
    <property type="term" value="F:manganese ion binding"/>
    <property type="evidence" value="ECO:0007669"/>
    <property type="project" value="InterPro"/>
</dbReference>
<keyword evidence="7" id="KW-0645">Protease</keyword>
<dbReference type="PhylomeDB" id="B3NWG4"/>
<keyword evidence="8" id="KW-1185">Reference proteome</keyword>
<dbReference type="InterPro" id="IPR001714">
    <property type="entry name" value="Pept_M24_MAP"/>
</dbReference>
<dbReference type="OMA" id="DSYFWYL"/>
<dbReference type="SUPFAM" id="SSF55920">
    <property type="entry name" value="Creatinase/aminopeptidase"/>
    <property type="match status" value="1"/>
</dbReference>
<evidence type="ECO:0000256" key="4">
    <source>
        <dbReference type="ARBA" id="ARBA00022801"/>
    </source>
</evidence>
<evidence type="ECO:0000256" key="2">
    <source>
        <dbReference type="ARBA" id="ARBA00008766"/>
    </source>
</evidence>
<dbReference type="AlphaFoldDB" id="B3NWG4"/>
<dbReference type="InterPro" id="IPR052433">
    <property type="entry name" value="X-Pro_dipept-like"/>
</dbReference>
<evidence type="ECO:0000313" key="8">
    <source>
        <dbReference type="Proteomes" id="UP000008711"/>
    </source>
</evidence>
<dbReference type="Pfam" id="PF00557">
    <property type="entry name" value="Peptidase_M24"/>
    <property type="match status" value="1"/>
</dbReference>
<dbReference type="HOGENOM" id="CLU_017266_1_1_1"/>
<keyword evidence="4 7" id="KW-0378">Hydrolase</keyword>
<evidence type="ECO:0000256" key="3">
    <source>
        <dbReference type="ARBA" id="ARBA00022723"/>
    </source>
</evidence>
<dbReference type="OrthoDB" id="4215474at2759"/>
<organism evidence="7 8">
    <name type="scientific">Drosophila erecta</name>
    <name type="common">Fruit fly</name>
    <dbReference type="NCBI Taxonomy" id="7220"/>
    <lineage>
        <taxon>Eukaryota</taxon>
        <taxon>Metazoa</taxon>
        <taxon>Ecdysozoa</taxon>
        <taxon>Arthropoda</taxon>
        <taxon>Hexapoda</taxon>
        <taxon>Insecta</taxon>
        <taxon>Pterygota</taxon>
        <taxon>Neoptera</taxon>
        <taxon>Endopterygota</taxon>
        <taxon>Diptera</taxon>
        <taxon>Brachycera</taxon>
        <taxon>Muscomorpha</taxon>
        <taxon>Ephydroidea</taxon>
        <taxon>Drosophilidae</taxon>
        <taxon>Drosophila</taxon>
        <taxon>Sophophora</taxon>
    </lineage>
</organism>
<dbReference type="CDD" id="cd01087">
    <property type="entry name" value="Prolidase"/>
    <property type="match status" value="1"/>
</dbReference>
<dbReference type="PANTHER" id="PTHR43226">
    <property type="entry name" value="XAA-PRO AMINOPEPTIDASE 3"/>
    <property type="match status" value="1"/>
</dbReference>
<feature type="domain" description="Aminopeptidase P N-terminal" evidence="6">
    <location>
        <begin position="88"/>
        <end position="236"/>
    </location>
</feature>
<dbReference type="SUPFAM" id="SSF53092">
    <property type="entry name" value="Creatinase/prolidase N-terminal domain"/>
    <property type="match status" value="1"/>
</dbReference>
<keyword evidence="7" id="KW-0031">Aminopeptidase</keyword>
<reference evidence="7 8" key="1">
    <citation type="journal article" date="2007" name="Nature">
        <title>Evolution of genes and genomes on the Drosophila phylogeny.</title>
        <authorList>
            <consortium name="Drosophila 12 Genomes Consortium"/>
            <person name="Clark A.G."/>
            <person name="Eisen M.B."/>
            <person name="Smith D.R."/>
            <person name="Bergman C.M."/>
            <person name="Oliver B."/>
            <person name="Markow T.A."/>
            <person name="Kaufman T.C."/>
            <person name="Kellis M."/>
            <person name="Gelbart W."/>
            <person name="Iyer V.N."/>
            <person name="Pollard D.A."/>
            <person name="Sackton T.B."/>
            <person name="Larracuente A.M."/>
            <person name="Singh N.D."/>
            <person name="Abad J.P."/>
            <person name="Abt D.N."/>
            <person name="Adryan B."/>
            <person name="Aguade M."/>
            <person name="Akashi H."/>
            <person name="Anderson W.W."/>
            <person name="Aquadro C.F."/>
            <person name="Ardell D.H."/>
            <person name="Arguello R."/>
            <person name="Artieri C.G."/>
            <person name="Barbash D.A."/>
            <person name="Barker D."/>
            <person name="Barsanti P."/>
            <person name="Batterham P."/>
            <person name="Batzoglou S."/>
            <person name="Begun D."/>
            <person name="Bhutkar A."/>
            <person name="Blanco E."/>
            <person name="Bosak S.A."/>
            <person name="Bradley R.K."/>
            <person name="Brand A.D."/>
            <person name="Brent M.R."/>
            <person name="Brooks A.N."/>
            <person name="Brown R.H."/>
            <person name="Butlin R.K."/>
            <person name="Caggese C."/>
            <person name="Calvi B.R."/>
            <person name="Bernardo de Carvalho A."/>
            <person name="Caspi A."/>
            <person name="Castrezana S."/>
            <person name="Celniker S.E."/>
            <person name="Chang J.L."/>
            <person name="Chapple C."/>
            <person name="Chatterji S."/>
            <person name="Chinwalla A."/>
            <person name="Civetta A."/>
            <person name="Clifton S.W."/>
            <person name="Comeron J.M."/>
            <person name="Costello J.C."/>
            <person name="Coyne J.A."/>
            <person name="Daub J."/>
            <person name="David R.G."/>
            <person name="Delcher A.L."/>
            <person name="Delehaunty K."/>
            <person name="Do C.B."/>
            <person name="Ebling H."/>
            <person name="Edwards K."/>
            <person name="Eickbush T."/>
            <person name="Evans J.D."/>
            <person name="Filipski A."/>
            <person name="Findeiss S."/>
            <person name="Freyhult E."/>
            <person name="Fulton L."/>
            <person name="Fulton R."/>
            <person name="Garcia A.C."/>
            <person name="Gardiner A."/>
            <person name="Garfield D.A."/>
            <person name="Garvin B.E."/>
            <person name="Gibson G."/>
            <person name="Gilbert D."/>
            <person name="Gnerre S."/>
            <person name="Godfrey J."/>
            <person name="Good R."/>
            <person name="Gotea V."/>
            <person name="Gravely B."/>
            <person name="Greenberg A.J."/>
            <person name="Griffiths-Jones S."/>
            <person name="Gross S."/>
            <person name="Guigo R."/>
            <person name="Gustafson E.A."/>
            <person name="Haerty W."/>
            <person name="Hahn M.W."/>
            <person name="Halligan D.L."/>
            <person name="Halpern A.L."/>
            <person name="Halter G.M."/>
            <person name="Han M.V."/>
            <person name="Heger A."/>
            <person name="Hillier L."/>
            <person name="Hinrichs A.S."/>
            <person name="Holmes I."/>
            <person name="Hoskins R.A."/>
            <person name="Hubisz M.J."/>
            <person name="Hultmark D."/>
            <person name="Huntley M.A."/>
            <person name="Jaffe D.B."/>
            <person name="Jagadeeshan S."/>
            <person name="Jeck W.R."/>
            <person name="Johnson J."/>
            <person name="Jones C.D."/>
            <person name="Jordan W.C."/>
            <person name="Karpen G.H."/>
            <person name="Kataoka E."/>
            <person name="Keightley P.D."/>
            <person name="Kheradpour P."/>
            <person name="Kirkness E.F."/>
            <person name="Koerich L.B."/>
            <person name="Kristiansen K."/>
            <person name="Kudrna D."/>
            <person name="Kulathinal R.J."/>
            <person name="Kumar S."/>
            <person name="Kwok R."/>
            <person name="Lander E."/>
            <person name="Langley C.H."/>
            <person name="Lapoint R."/>
            <person name="Lazzaro B.P."/>
            <person name="Lee S.J."/>
            <person name="Levesque L."/>
            <person name="Li R."/>
            <person name="Lin C.F."/>
            <person name="Lin M.F."/>
            <person name="Lindblad-Toh K."/>
            <person name="Llopart A."/>
            <person name="Long M."/>
            <person name="Low L."/>
            <person name="Lozovsky E."/>
            <person name="Lu J."/>
            <person name="Luo M."/>
            <person name="Machado C.A."/>
            <person name="Makalowski W."/>
            <person name="Marzo M."/>
            <person name="Matsuda M."/>
            <person name="Matzkin L."/>
            <person name="McAllister B."/>
            <person name="McBride C.S."/>
            <person name="McKernan B."/>
            <person name="McKernan K."/>
            <person name="Mendez-Lago M."/>
            <person name="Minx P."/>
            <person name="Mollenhauer M.U."/>
            <person name="Montooth K."/>
            <person name="Mount S.M."/>
            <person name="Mu X."/>
            <person name="Myers E."/>
            <person name="Negre B."/>
            <person name="Newfeld S."/>
            <person name="Nielsen R."/>
            <person name="Noor M.A."/>
            <person name="O'Grady P."/>
            <person name="Pachter L."/>
            <person name="Papaceit M."/>
            <person name="Parisi M.J."/>
            <person name="Parisi M."/>
            <person name="Parts L."/>
            <person name="Pedersen J.S."/>
            <person name="Pesole G."/>
            <person name="Phillippy A.M."/>
            <person name="Ponting C.P."/>
            <person name="Pop M."/>
            <person name="Porcelli D."/>
            <person name="Powell J.R."/>
            <person name="Prohaska S."/>
            <person name="Pruitt K."/>
            <person name="Puig M."/>
            <person name="Quesneville H."/>
            <person name="Ram K.R."/>
            <person name="Rand D."/>
            <person name="Rasmussen M.D."/>
            <person name="Reed L.K."/>
            <person name="Reenan R."/>
            <person name="Reily A."/>
            <person name="Remington K.A."/>
            <person name="Rieger T.T."/>
            <person name="Ritchie M.G."/>
            <person name="Robin C."/>
            <person name="Rogers Y.H."/>
            <person name="Rohde C."/>
            <person name="Rozas J."/>
            <person name="Rubenfield M.J."/>
            <person name="Ruiz A."/>
            <person name="Russo S."/>
            <person name="Salzberg S.L."/>
            <person name="Sanchez-Gracia A."/>
            <person name="Saranga D.J."/>
            <person name="Sato H."/>
            <person name="Schaeffer S.W."/>
            <person name="Schatz M.C."/>
            <person name="Schlenke T."/>
            <person name="Schwartz R."/>
            <person name="Segarra C."/>
            <person name="Singh R.S."/>
            <person name="Sirot L."/>
            <person name="Sirota M."/>
            <person name="Sisneros N.B."/>
            <person name="Smith C.D."/>
            <person name="Smith T.F."/>
            <person name="Spieth J."/>
            <person name="Stage D.E."/>
            <person name="Stark A."/>
            <person name="Stephan W."/>
            <person name="Strausberg R.L."/>
            <person name="Strempel S."/>
            <person name="Sturgill D."/>
            <person name="Sutton G."/>
            <person name="Sutton G.G."/>
            <person name="Tao W."/>
            <person name="Teichmann S."/>
            <person name="Tobari Y.N."/>
            <person name="Tomimura Y."/>
            <person name="Tsolas J.M."/>
            <person name="Valente V.L."/>
            <person name="Venter E."/>
            <person name="Venter J.C."/>
            <person name="Vicario S."/>
            <person name="Vieira F.G."/>
            <person name="Vilella A.J."/>
            <person name="Villasante A."/>
            <person name="Walenz B."/>
            <person name="Wang J."/>
            <person name="Wasserman M."/>
            <person name="Watts T."/>
            <person name="Wilson D."/>
            <person name="Wilson R.K."/>
            <person name="Wing R.A."/>
            <person name="Wolfner M.F."/>
            <person name="Wong A."/>
            <person name="Wong G.K."/>
            <person name="Wu C.I."/>
            <person name="Wu G."/>
            <person name="Yamamoto D."/>
            <person name="Yang H.P."/>
            <person name="Yang S.P."/>
            <person name="Yorke J.A."/>
            <person name="Yoshida K."/>
            <person name="Zdobnov E."/>
            <person name="Zhang P."/>
            <person name="Zhang Y."/>
            <person name="Zimin A.V."/>
            <person name="Baldwin J."/>
            <person name="Abdouelleil A."/>
            <person name="Abdulkadir J."/>
            <person name="Abebe A."/>
            <person name="Abera B."/>
            <person name="Abreu J."/>
            <person name="Acer S.C."/>
            <person name="Aftuck L."/>
            <person name="Alexander A."/>
            <person name="An P."/>
            <person name="Anderson E."/>
            <person name="Anderson S."/>
            <person name="Arachi H."/>
            <person name="Azer M."/>
            <person name="Bachantsang P."/>
            <person name="Barry A."/>
            <person name="Bayul T."/>
            <person name="Berlin A."/>
            <person name="Bessette D."/>
            <person name="Bloom T."/>
            <person name="Blye J."/>
            <person name="Boguslavskiy L."/>
            <person name="Bonnet C."/>
            <person name="Boukhgalter B."/>
            <person name="Bourzgui I."/>
            <person name="Brown A."/>
            <person name="Cahill P."/>
            <person name="Channer S."/>
            <person name="Cheshatsang Y."/>
            <person name="Chuda L."/>
            <person name="Citroen M."/>
            <person name="Collymore A."/>
            <person name="Cooke P."/>
            <person name="Costello M."/>
            <person name="D'Aco K."/>
            <person name="Daza R."/>
            <person name="De Haan G."/>
            <person name="DeGray S."/>
            <person name="DeMaso C."/>
            <person name="Dhargay N."/>
            <person name="Dooley K."/>
            <person name="Dooley E."/>
            <person name="Doricent M."/>
            <person name="Dorje P."/>
            <person name="Dorjee K."/>
            <person name="Dupes A."/>
            <person name="Elong R."/>
            <person name="Falk J."/>
            <person name="Farina A."/>
            <person name="Faro S."/>
            <person name="Ferguson D."/>
            <person name="Fisher S."/>
            <person name="Foley C.D."/>
            <person name="Franke A."/>
            <person name="Friedrich D."/>
            <person name="Gadbois L."/>
            <person name="Gearin G."/>
            <person name="Gearin C.R."/>
            <person name="Giannoukos G."/>
            <person name="Goode T."/>
            <person name="Graham J."/>
            <person name="Grandbois E."/>
            <person name="Grewal S."/>
            <person name="Gyaltsen K."/>
            <person name="Hafez N."/>
            <person name="Hagos B."/>
            <person name="Hall J."/>
            <person name="Henson C."/>
            <person name="Hollinger A."/>
            <person name="Honan T."/>
            <person name="Huard M.D."/>
            <person name="Hughes L."/>
            <person name="Hurhula B."/>
            <person name="Husby M.E."/>
            <person name="Kamat A."/>
            <person name="Kanga B."/>
            <person name="Kashin S."/>
            <person name="Khazanovich D."/>
            <person name="Kisner P."/>
            <person name="Lance K."/>
            <person name="Lara M."/>
            <person name="Lee W."/>
            <person name="Lennon N."/>
            <person name="Letendre F."/>
            <person name="LeVine R."/>
            <person name="Lipovsky A."/>
            <person name="Liu X."/>
            <person name="Liu J."/>
            <person name="Liu S."/>
            <person name="Lokyitsang T."/>
            <person name="Lokyitsang Y."/>
            <person name="Lubonja R."/>
            <person name="Lui A."/>
            <person name="MacDonald P."/>
            <person name="Magnisalis V."/>
            <person name="Maru K."/>
            <person name="Matthews C."/>
            <person name="McCusker W."/>
            <person name="McDonough S."/>
            <person name="Mehta T."/>
            <person name="Meldrim J."/>
            <person name="Meneus L."/>
            <person name="Mihai O."/>
            <person name="Mihalev A."/>
            <person name="Mihova T."/>
            <person name="Mittelman R."/>
            <person name="Mlenga V."/>
            <person name="Montmayeur A."/>
            <person name="Mulrain L."/>
            <person name="Navidi A."/>
            <person name="Naylor J."/>
            <person name="Negash T."/>
            <person name="Nguyen T."/>
            <person name="Nguyen N."/>
            <person name="Nicol R."/>
            <person name="Norbu C."/>
            <person name="Norbu N."/>
            <person name="Novod N."/>
            <person name="O'Neill B."/>
            <person name="Osman S."/>
            <person name="Markiewicz E."/>
            <person name="Oyono O.L."/>
            <person name="Patti C."/>
            <person name="Phunkhang P."/>
            <person name="Pierre F."/>
            <person name="Priest M."/>
            <person name="Raghuraman S."/>
            <person name="Rege F."/>
            <person name="Reyes R."/>
            <person name="Rise C."/>
            <person name="Rogov P."/>
            <person name="Ross K."/>
            <person name="Ryan E."/>
            <person name="Settipalli S."/>
            <person name="Shea T."/>
            <person name="Sherpa N."/>
            <person name="Shi L."/>
            <person name="Shih D."/>
            <person name="Sparrow T."/>
            <person name="Spaulding J."/>
            <person name="Stalker J."/>
            <person name="Stange-Thomann N."/>
            <person name="Stavropoulos S."/>
            <person name="Stone C."/>
            <person name="Strader C."/>
            <person name="Tesfaye S."/>
            <person name="Thomson T."/>
            <person name="Thoulutsang Y."/>
            <person name="Thoulutsang D."/>
            <person name="Topham K."/>
            <person name="Topping I."/>
            <person name="Tsamla T."/>
            <person name="Vassiliev H."/>
            <person name="Vo A."/>
            <person name="Wangchuk T."/>
            <person name="Wangdi T."/>
            <person name="Weiand M."/>
            <person name="Wilkinson J."/>
            <person name="Wilson A."/>
            <person name="Yadav S."/>
            <person name="Young G."/>
            <person name="Yu Q."/>
            <person name="Zembek L."/>
            <person name="Zhong D."/>
            <person name="Zimmer A."/>
            <person name="Zwirko Z."/>
            <person name="Jaffe D.B."/>
            <person name="Alvarez P."/>
            <person name="Brockman W."/>
            <person name="Butler J."/>
            <person name="Chin C."/>
            <person name="Gnerre S."/>
            <person name="Grabherr M."/>
            <person name="Kleber M."/>
            <person name="Mauceli E."/>
            <person name="MacCallum I."/>
        </authorList>
    </citation>
    <scope>NUCLEOTIDE SEQUENCE [LARGE SCALE GENOMIC DNA]</scope>
    <source>
        <strain evidence="7 8">TSC#14021-0224.01</strain>
    </source>
</reference>
<keyword evidence="3" id="KW-0479">Metal-binding</keyword>
<dbReference type="EMBL" id="CH954180">
    <property type="protein sequence ID" value="EDV46784.1"/>
    <property type="molecule type" value="Genomic_DNA"/>
</dbReference>
<proteinExistence type="inferred from homology"/>
<dbReference type="GO" id="GO:0006508">
    <property type="term" value="P:proteolysis"/>
    <property type="evidence" value="ECO:0007669"/>
    <property type="project" value="TreeGrafter"/>
</dbReference>